<dbReference type="Proteomes" id="UP000679779">
    <property type="component" value="Unassembled WGS sequence"/>
</dbReference>
<organism evidence="2 3">
    <name type="scientific">Paenibacillus albilobatus</name>
    <dbReference type="NCBI Taxonomy" id="2716884"/>
    <lineage>
        <taxon>Bacteria</taxon>
        <taxon>Bacillati</taxon>
        <taxon>Bacillota</taxon>
        <taxon>Bacilli</taxon>
        <taxon>Bacillales</taxon>
        <taxon>Paenibacillaceae</taxon>
        <taxon>Paenibacillus</taxon>
    </lineage>
</organism>
<accession>A0A919XH51</accession>
<keyword evidence="3" id="KW-1185">Reference proteome</keyword>
<name>A0A919XH51_9BACL</name>
<dbReference type="AlphaFoldDB" id="A0A919XH51"/>
<feature type="transmembrane region" description="Helical" evidence="1">
    <location>
        <begin position="58"/>
        <end position="76"/>
    </location>
</feature>
<proteinExistence type="predicted"/>
<keyword evidence="1" id="KW-0812">Transmembrane</keyword>
<sequence length="170" mass="18667">MTTSLWISTIAMFGVLVISSFGRKPFNWIRALLPVAILGYFAATYLKDVPTGGNNGLLLAASIILGALIGLVLVLLSRAEYDQTNGKTYVYTNPASIAILAFVFIFRIVLIEFVTHHGKEAYRFSMQHHFDLEVLGPIFILMAGAMIIVRVAGIFAKVNRNPSNVSKMDS</sequence>
<dbReference type="EMBL" id="BORQ01000004">
    <property type="protein sequence ID" value="GIO32539.1"/>
    <property type="molecule type" value="Genomic_DNA"/>
</dbReference>
<keyword evidence="1" id="KW-1133">Transmembrane helix</keyword>
<comment type="caution">
    <text evidence="2">The sequence shown here is derived from an EMBL/GenBank/DDBJ whole genome shotgun (WGS) entry which is preliminary data.</text>
</comment>
<feature type="transmembrane region" description="Helical" evidence="1">
    <location>
        <begin position="134"/>
        <end position="158"/>
    </location>
</feature>
<evidence type="ECO:0000313" key="3">
    <source>
        <dbReference type="Proteomes" id="UP000679779"/>
    </source>
</evidence>
<gene>
    <name evidence="2" type="ORF">J2TS6_36800</name>
</gene>
<feature type="transmembrane region" description="Helical" evidence="1">
    <location>
        <begin position="29"/>
        <end position="46"/>
    </location>
</feature>
<evidence type="ECO:0000313" key="2">
    <source>
        <dbReference type="EMBL" id="GIO32539.1"/>
    </source>
</evidence>
<evidence type="ECO:0000256" key="1">
    <source>
        <dbReference type="SAM" id="Phobius"/>
    </source>
</evidence>
<dbReference type="RefSeq" id="WP_160039394.1">
    <property type="nucleotide sequence ID" value="NZ_BORQ01000004.1"/>
</dbReference>
<reference evidence="2" key="1">
    <citation type="submission" date="2021-03" db="EMBL/GenBank/DDBJ databases">
        <title>Antimicrobial resistance genes in bacteria isolated from Japanese honey, and their potential for conferring macrolide and lincosamide resistance in the American foulbrood pathogen Paenibacillus larvae.</title>
        <authorList>
            <person name="Okamoto M."/>
            <person name="Kumagai M."/>
            <person name="Kanamori H."/>
            <person name="Takamatsu D."/>
        </authorList>
    </citation>
    <scope>NUCLEOTIDE SEQUENCE</scope>
    <source>
        <strain evidence="2">J2TS6</strain>
    </source>
</reference>
<feature type="transmembrane region" description="Helical" evidence="1">
    <location>
        <begin position="6"/>
        <end position="22"/>
    </location>
</feature>
<keyword evidence="1" id="KW-0472">Membrane</keyword>
<feature type="transmembrane region" description="Helical" evidence="1">
    <location>
        <begin position="88"/>
        <end position="114"/>
    </location>
</feature>
<protein>
    <recommendedName>
        <fullName evidence="4">DUF1453 family protein</fullName>
    </recommendedName>
</protein>
<evidence type="ECO:0008006" key="4">
    <source>
        <dbReference type="Google" id="ProtNLM"/>
    </source>
</evidence>